<dbReference type="InterPro" id="IPR000668">
    <property type="entry name" value="Peptidase_C1A_C"/>
</dbReference>
<evidence type="ECO:0000256" key="3">
    <source>
        <dbReference type="ARBA" id="ARBA00022801"/>
    </source>
</evidence>
<keyword evidence="6" id="KW-1133">Transmembrane helix</keyword>
<dbReference type="InterPro" id="IPR013128">
    <property type="entry name" value="Peptidase_C1A"/>
</dbReference>
<dbReference type="Proteomes" id="UP001175271">
    <property type="component" value="Unassembled WGS sequence"/>
</dbReference>
<accession>A0AA39IJQ2</accession>
<organism evidence="8 9">
    <name type="scientific">Steinernema hermaphroditum</name>
    <dbReference type="NCBI Taxonomy" id="289476"/>
    <lineage>
        <taxon>Eukaryota</taxon>
        <taxon>Metazoa</taxon>
        <taxon>Ecdysozoa</taxon>
        <taxon>Nematoda</taxon>
        <taxon>Chromadorea</taxon>
        <taxon>Rhabditida</taxon>
        <taxon>Tylenchina</taxon>
        <taxon>Panagrolaimomorpha</taxon>
        <taxon>Strongyloidoidea</taxon>
        <taxon>Steinernematidae</taxon>
        <taxon>Steinernema</taxon>
    </lineage>
</organism>
<evidence type="ECO:0000313" key="8">
    <source>
        <dbReference type="EMBL" id="KAK0425605.1"/>
    </source>
</evidence>
<evidence type="ECO:0000256" key="1">
    <source>
        <dbReference type="ARBA" id="ARBA00008455"/>
    </source>
</evidence>
<dbReference type="SUPFAM" id="SSF54001">
    <property type="entry name" value="Cysteine proteinases"/>
    <property type="match status" value="1"/>
</dbReference>
<evidence type="ECO:0000256" key="6">
    <source>
        <dbReference type="SAM" id="Phobius"/>
    </source>
</evidence>
<evidence type="ECO:0000313" key="9">
    <source>
        <dbReference type="Proteomes" id="UP001175271"/>
    </source>
</evidence>
<keyword evidence="2" id="KW-0645">Protease</keyword>
<feature type="transmembrane region" description="Helical" evidence="6">
    <location>
        <begin position="61"/>
        <end position="86"/>
    </location>
</feature>
<name>A0AA39IJQ2_9BILA</name>
<dbReference type="Pfam" id="PF00112">
    <property type="entry name" value="Peptidase_C1"/>
    <property type="match status" value="1"/>
</dbReference>
<keyword evidence="3" id="KW-0378">Hydrolase</keyword>
<dbReference type="PROSITE" id="PS00139">
    <property type="entry name" value="THIOL_PROTEASE_CYS"/>
    <property type="match status" value="1"/>
</dbReference>
<dbReference type="GO" id="GO:0006508">
    <property type="term" value="P:proteolysis"/>
    <property type="evidence" value="ECO:0007669"/>
    <property type="project" value="UniProtKB-KW"/>
</dbReference>
<keyword evidence="9" id="KW-1185">Reference proteome</keyword>
<dbReference type="EMBL" id="JAUCMV010000001">
    <property type="protein sequence ID" value="KAK0425605.1"/>
    <property type="molecule type" value="Genomic_DNA"/>
</dbReference>
<evidence type="ECO:0000256" key="5">
    <source>
        <dbReference type="SAM" id="MobiDB-lite"/>
    </source>
</evidence>
<evidence type="ECO:0000259" key="7">
    <source>
        <dbReference type="SMART" id="SM00645"/>
    </source>
</evidence>
<comment type="similarity">
    <text evidence="1">Belongs to the peptidase C1 family.</text>
</comment>
<dbReference type="InterPro" id="IPR000169">
    <property type="entry name" value="Pept_cys_AS"/>
</dbReference>
<feature type="compositionally biased region" description="Basic and acidic residues" evidence="5">
    <location>
        <begin position="41"/>
        <end position="54"/>
    </location>
</feature>
<feature type="region of interest" description="Disordered" evidence="5">
    <location>
        <begin position="1"/>
        <end position="55"/>
    </location>
</feature>
<feature type="domain" description="Peptidase C1A papain C-terminal" evidence="7">
    <location>
        <begin position="175"/>
        <end position="459"/>
    </location>
</feature>
<keyword evidence="6" id="KW-0812">Transmembrane</keyword>
<dbReference type="Gene3D" id="3.90.70.10">
    <property type="entry name" value="Cysteine proteinases"/>
    <property type="match status" value="1"/>
</dbReference>
<dbReference type="PANTHER" id="PTHR12411">
    <property type="entry name" value="CYSTEINE PROTEASE FAMILY C1-RELATED"/>
    <property type="match status" value="1"/>
</dbReference>
<gene>
    <name evidence="8" type="ORF">QR680_009284</name>
</gene>
<dbReference type="InterPro" id="IPR038765">
    <property type="entry name" value="Papain-like_cys_pep_sf"/>
</dbReference>
<evidence type="ECO:0000256" key="2">
    <source>
        <dbReference type="ARBA" id="ARBA00022670"/>
    </source>
</evidence>
<sequence>MRSPKSSRAVAGDSELSNGGREAIIRRRSSHRSRHRHESMKKKPEAPDYGSERPPRRRRSVLCLSLITVCVVVLGLALACVAVAVLHRLDVERKGARELQTYLRQMVAEVNGAPGLRWKAEFNKFGMRTTHYDFAYNKKNASAIRDYVEQLETFFASPAMQRHLRDLEELSADSLPRHFDARAKWPQCPSISHIPNQGGCGSCYAVSAVGVATDRTCIASNGTLRAVLSVEDVLGCCTVCGNCFGGDPLKAMVFWTREGLVTGGRDGCRPYGVSLECGTPCKPDAYPAGEQRRTCIKHCQNVYYRNEYADDKHYGTIAYTMYPRSMTMDEGGARRRIPSVVGHFNESAASPLSEAEIKKIIMKELFLFGPTTLAFPVTEEFLHYAEGVFSPYPETDIYERVVYWHVVKLIGWGHNDGGNHHWLAVNSFGEHWGDNGVFRIDTSLLDNAGLEYETGLYRVD</sequence>
<keyword evidence="4" id="KW-0788">Thiol protease</keyword>
<keyword evidence="6" id="KW-0472">Membrane</keyword>
<protein>
    <recommendedName>
        <fullName evidence="7">Peptidase C1A papain C-terminal domain-containing protein</fullName>
    </recommendedName>
</protein>
<reference evidence="8" key="1">
    <citation type="submission" date="2023-06" db="EMBL/GenBank/DDBJ databases">
        <title>Genomic analysis of the entomopathogenic nematode Steinernema hermaphroditum.</title>
        <authorList>
            <person name="Schwarz E.M."/>
            <person name="Heppert J.K."/>
            <person name="Baniya A."/>
            <person name="Schwartz H.T."/>
            <person name="Tan C.-H."/>
            <person name="Antoshechkin I."/>
            <person name="Sternberg P.W."/>
            <person name="Goodrich-Blair H."/>
            <person name="Dillman A.R."/>
        </authorList>
    </citation>
    <scope>NUCLEOTIDE SEQUENCE</scope>
    <source>
        <strain evidence="8">PS9179</strain>
        <tissue evidence="8">Whole animal</tissue>
    </source>
</reference>
<proteinExistence type="inferred from homology"/>
<evidence type="ECO:0000256" key="4">
    <source>
        <dbReference type="ARBA" id="ARBA00022807"/>
    </source>
</evidence>
<dbReference type="SMART" id="SM00645">
    <property type="entry name" value="Pept_C1"/>
    <property type="match status" value="1"/>
</dbReference>
<feature type="compositionally biased region" description="Basic residues" evidence="5">
    <location>
        <begin position="26"/>
        <end position="40"/>
    </location>
</feature>
<comment type="caution">
    <text evidence="8">The sequence shown here is derived from an EMBL/GenBank/DDBJ whole genome shotgun (WGS) entry which is preliminary data.</text>
</comment>
<dbReference type="GO" id="GO:0008234">
    <property type="term" value="F:cysteine-type peptidase activity"/>
    <property type="evidence" value="ECO:0007669"/>
    <property type="project" value="UniProtKB-KW"/>
</dbReference>
<dbReference type="AlphaFoldDB" id="A0AA39IJQ2"/>